<keyword evidence="4 9" id="KW-0210">Decarboxylase</keyword>
<dbReference type="EC" id="4.1.1.23" evidence="9"/>
<dbReference type="PANTHER" id="PTHR32119">
    <property type="entry name" value="OROTIDINE 5'-PHOSPHATE DECARBOXYLASE"/>
    <property type="match status" value="1"/>
</dbReference>
<sequence length="246" mass="25265">MLTSFDSIPARDRVIVALDCDAWEAIALADKLQGHAQWLKIGMTLYYAEGPAIVKMFKRRGFNVFLDLKFHDIPHQVEGAARSAAASGADMITMHTVGGIPMMEAAQRGAAAGAAEWGGEVPATLGITVLTSMDAATLAATGVTRPLPEQVAALAAQAKQAGISGVVASPQEASVLREILGPDGFIVTPGVRPAGAALGDQSRVATPAQAFANGASHIVVGRPITEAADPVAAFEAIAAELECASI</sequence>
<evidence type="ECO:0000259" key="12">
    <source>
        <dbReference type="SMART" id="SM00934"/>
    </source>
</evidence>
<dbReference type="FunFam" id="3.20.20.70:FF:000015">
    <property type="entry name" value="Orotidine 5'-phosphate decarboxylase"/>
    <property type="match status" value="1"/>
</dbReference>
<dbReference type="SMART" id="SM00934">
    <property type="entry name" value="OMPdecase"/>
    <property type="match status" value="1"/>
</dbReference>
<comment type="similarity">
    <text evidence="8 9">Belongs to the OMP decarboxylase family. Type 1 subfamily.</text>
</comment>
<dbReference type="InterPro" id="IPR047596">
    <property type="entry name" value="OMPdecase_bac"/>
</dbReference>
<evidence type="ECO:0000256" key="1">
    <source>
        <dbReference type="ARBA" id="ARBA00002356"/>
    </source>
</evidence>
<gene>
    <name evidence="9 13" type="primary">pyrF</name>
    <name evidence="13" type="ORF">GKZ27_00115</name>
</gene>
<evidence type="ECO:0000256" key="11">
    <source>
        <dbReference type="PIRSR" id="PIRSR614732-2"/>
    </source>
</evidence>
<feature type="active site" description="For OMPdecase activity" evidence="10">
    <location>
        <position position="69"/>
    </location>
</feature>
<dbReference type="EMBL" id="WSRR01000001">
    <property type="protein sequence ID" value="MVX59884.1"/>
    <property type="molecule type" value="Genomic_DNA"/>
</dbReference>
<dbReference type="InterPro" id="IPR011060">
    <property type="entry name" value="RibuloseP-bd_barrel"/>
</dbReference>
<dbReference type="CDD" id="cd04725">
    <property type="entry name" value="OMP_decarboxylase_like"/>
    <property type="match status" value="1"/>
</dbReference>
<proteinExistence type="inferred from homology"/>
<evidence type="ECO:0000313" key="13">
    <source>
        <dbReference type="EMBL" id="MVX59884.1"/>
    </source>
</evidence>
<keyword evidence="14" id="KW-1185">Reference proteome</keyword>
<evidence type="ECO:0000256" key="3">
    <source>
        <dbReference type="ARBA" id="ARBA00011738"/>
    </source>
</evidence>
<dbReference type="RefSeq" id="WP_160344095.1">
    <property type="nucleotide sequence ID" value="NZ_WSRR01000001.1"/>
</dbReference>
<evidence type="ECO:0000256" key="10">
    <source>
        <dbReference type="PIRSR" id="PIRSR614732-1"/>
    </source>
</evidence>
<name>A0A6N8JLI3_9ACTN</name>
<feature type="binding site" evidence="9 11">
    <location>
        <position position="201"/>
    </location>
    <ligand>
        <name>substrate</name>
    </ligand>
</feature>
<dbReference type="Gene3D" id="3.20.20.70">
    <property type="entry name" value="Aldolase class I"/>
    <property type="match status" value="1"/>
</dbReference>
<dbReference type="GO" id="GO:0044205">
    <property type="term" value="P:'de novo' UMP biosynthetic process"/>
    <property type="evidence" value="ECO:0007669"/>
    <property type="project" value="UniProtKB-UniRule"/>
</dbReference>
<organism evidence="13 14">
    <name type="scientific">Adlercreutzia mucosicola</name>
    <dbReference type="NCBI Taxonomy" id="580026"/>
    <lineage>
        <taxon>Bacteria</taxon>
        <taxon>Bacillati</taxon>
        <taxon>Actinomycetota</taxon>
        <taxon>Coriobacteriia</taxon>
        <taxon>Eggerthellales</taxon>
        <taxon>Eggerthellaceae</taxon>
        <taxon>Adlercreutzia</taxon>
    </lineage>
</organism>
<dbReference type="GO" id="GO:0004590">
    <property type="term" value="F:orotidine-5'-phosphate decarboxylase activity"/>
    <property type="evidence" value="ECO:0007669"/>
    <property type="project" value="UniProtKB-UniRule"/>
</dbReference>
<dbReference type="HAMAP" id="MF_01200_B">
    <property type="entry name" value="OMPdecase_type1_B"/>
    <property type="match status" value="1"/>
</dbReference>
<evidence type="ECO:0000256" key="5">
    <source>
        <dbReference type="ARBA" id="ARBA00022975"/>
    </source>
</evidence>
<dbReference type="InterPro" id="IPR001754">
    <property type="entry name" value="OMPdeCOase_dom"/>
</dbReference>
<evidence type="ECO:0000256" key="8">
    <source>
        <dbReference type="ARBA" id="ARBA00061012"/>
    </source>
</evidence>
<comment type="function">
    <text evidence="1 9">Catalyzes the decarboxylation of orotidine 5'-monophosphate (OMP) to uridine 5'-monophosphate (UMP).</text>
</comment>
<comment type="catalytic activity">
    <reaction evidence="7 9">
        <text>orotidine 5'-phosphate + H(+) = UMP + CO2</text>
        <dbReference type="Rhea" id="RHEA:11596"/>
        <dbReference type="ChEBI" id="CHEBI:15378"/>
        <dbReference type="ChEBI" id="CHEBI:16526"/>
        <dbReference type="ChEBI" id="CHEBI:57538"/>
        <dbReference type="ChEBI" id="CHEBI:57865"/>
        <dbReference type="EC" id="4.1.1.23"/>
    </reaction>
</comment>
<accession>A0A6N8JLI3</accession>
<dbReference type="GO" id="GO:0005829">
    <property type="term" value="C:cytosol"/>
    <property type="evidence" value="ECO:0007669"/>
    <property type="project" value="TreeGrafter"/>
</dbReference>
<comment type="subunit">
    <text evidence="3 9">Homodimer.</text>
</comment>
<dbReference type="GO" id="GO:0006207">
    <property type="term" value="P:'de novo' pyrimidine nucleobase biosynthetic process"/>
    <property type="evidence" value="ECO:0007669"/>
    <property type="project" value="InterPro"/>
</dbReference>
<dbReference type="InterPro" id="IPR013785">
    <property type="entry name" value="Aldolase_TIM"/>
</dbReference>
<feature type="binding site" evidence="9 11">
    <location>
        <position position="19"/>
    </location>
    <ligand>
        <name>substrate</name>
    </ligand>
</feature>
<feature type="active site" description="For OMPdecase activity" evidence="10">
    <location>
        <position position="67"/>
    </location>
</feature>
<dbReference type="Proteomes" id="UP000463388">
    <property type="component" value="Unassembled WGS sequence"/>
</dbReference>
<dbReference type="Pfam" id="PF00215">
    <property type="entry name" value="OMPdecase"/>
    <property type="match status" value="1"/>
</dbReference>
<feature type="binding site" evidence="9">
    <location>
        <begin position="67"/>
        <end position="76"/>
    </location>
    <ligand>
        <name>substrate</name>
    </ligand>
</feature>
<dbReference type="InterPro" id="IPR014732">
    <property type="entry name" value="OMPdecase"/>
</dbReference>
<keyword evidence="5 9" id="KW-0665">Pyrimidine biosynthesis</keyword>
<dbReference type="OrthoDB" id="9806203at2"/>
<dbReference type="SUPFAM" id="SSF51366">
    <property type="entry name" value="Ribulose-phoshate binding barrel"/>
    <property type="match status" value="1"/>
</dbReference>
<keyword evidence="6 9" id="KW-0456">Lyase</keyword>
<evidence type="ECO:0000256" key="6">
    <source>
        <dbReference type="ARBA" id="ARBA00023239"/>
    </source>
</evidence>
<evidence type="ECO:0000313" key="14">
    <source>
        <dbReference type="Proteomes" id="UP000463388"/>
    </source>
</evidence>
<dbReference type="PANTHER" id="PTHR32119:SF2">
    <property type="entry name" value="OROTIDINE 5'-PHOSPHATE DECARBOXYLASE"/>
    <property type="match status" value="1"/>
</dbReference>
<reference evidence="13 14" key="1">
    <citation type="submission" date="2019-12" db="EMBL/GenBank/DDBJ databases">
        <title>Microbes associate with the intestines of laboratory mice.</title>
        <authorList>
            <person name="Navarre W."/>
            <person name="Wong E."/>
        </authorList>
    </citation>
    <scope>NUCLEOTIDE SEQUENCE [LARGE SCALE GENOMIC DNA]</scope>
    <source>
        <strain evidence="13 14">NM66_B29</strain>
    </source>
</reference>
<dbReference type="NCBIfam" id="TIGR01740">
    <property type="entry name" value="pyrF"/>
    <property type="match status" value="1"/>
</dbReference>
<feature type="binding site" evidence="9 11">
    <location>
        <position position="40"/>
    </location>
    <ligand>
        <name>substrate</name>
    </ligand>
</feature>
<evidence type="ECO:0000256" key="4">
    <source>
        <dbReference type="ARBA" id="ARBA00022793"/>
    </source>
</evidence>
<evidence type="ECO:0000256" key="2">
    <source>
        <dbReference type="ARBA" id="ARBA00004861"/>
    </source>
</evidence>
<dbReference type="UniPathway" id="UPA00070">
    <property type="reaction ID" value="UER00120"/>
</dbReference>
<feature type="active site" description="For OMPdecase activity" evidence="10">
    <location>
        <position position="72"/>
    </location>
</feature>
<comment type="caution">
    <text evidence="13">The sequence shown here is derived from an EMBL/GenBank/DDBJ whole genome shotgun (WGS) entry which is preliminary data.</text>
</comment>
<dbReference type="NCBIfam" id="NF001273">
    <property type="entry name" value="PRK00230.1"/>
    <property type="match status" value="1"/>
</dbReference>
<feature type="binding site" evidence="9 11">
    <location>
        <position position="131"/>
    </location>
    <ligand>
        <name>substrate</name>
    </ligand>
</feature>
<feature type="domain" description="Orotidine 5'-phosphate decarboxylase" evidence="12">
    <location>
        <begin position="13"/>
        <end position="237"/>
    </location>
</feature>
<feature type="active site" description="Proton donor" evidence="9">
    <location>
        <position position="69"/>
    </location>
</feature>
<feature type="binding site" evidence="9 11">
    <location>
        <position position="221"/>
    </location>
    <ligand>
        <name>substrate</name>
    </ligand>
</feature>
<dbReference type="AlphaFoldDB" id="A0A6N8JLI3"/>
<evidence type="ECO:0000256" key="9">
    <source>
        <dbReference type="HAMAP-Rule" id="MF_01200"/>
    </source>
</evidence>
<feature type="binding site" evidence="9 11">
    <location>
        <position position="222"/>
    </location>
    <ligand>
        <name>substrate</name>
    </ligand>
</feature>
<feature type="binding site" evidence="9 11">
    <location>
        <position position="192"/>
    </location>
    <ligand>
        <name>substrate</name>
    </ligand>
</feature>
<comment type="pathway">
    <text evidence="2 9">Pyrimidine metabolism; UMP biosynthesis via de novo pathway; UMP from orotate: step 2/2.</text>
</comment>
<protein>
    <recommendedName>
        <fullName evidence="9">Orotidine 5'-phosphate decarboxylase</fullName>
        <ecNumber evidence="9">4.1.1.23</ecNumber>
    </recommendedName>
    <alternativeName>
        <fullName evidence="9">OMP decarboxylase</fullName>
        <shortName evidence="9">OMPDCase</shortName>
        <shortName evidence="9">OMPdecase</shortName>
    </alternativeName>
</protein>
<evidence type="ECO:0000256" key="7">
    <source>
        <dbReference type="ARBA" id="ARBA00049157"/>
    </source>
</evidence>